<proteinExistence type="predicted"/>
<dbReference type="OrthoDB" id="7876948at2"/>
<sequence>MKQVRFVAGWLMYQPGETAGFPAGEADQLIKRGVAVPLSRPKAASVAAPAPVSPAPDPQRPTDPGAAEQVADQSGMSEREALIAGIIGKLDPSSDFTASGKPEVGAINAMLSDQVEPVSASERDAVWQMVKAPD</sequence>
<name>A3KA55_SAGS3</name>
<accession>A3KA55</accession>
<comment type="caution">
    <text evidence="2">The sequence shown here is derived from an EMBL/GenBank/DDBJ whole genome shotgun (WGS) entry which is preliminary data.</text>
</comment>
<feature type="compositionally biased region" description="Pro residues" evidence="1">
    <location>
        <begin position="51"/>
        <end position="61"/>
    </location>
</feature>
<gene>
    <name evidence="2" type="ORF">SSE37_25358</name>
</gene>
<dbReference type="Proteomes" id="UP000005713">
    <property type="component" value="Unassembled WGS sequence"/>
</dbReference>
<feature type="region of interest" description="Disordered" evidence="1">
    <location>
        <begin position="41"/>
        <end position="76"/>
    </location>
</feature>
<evidence type="ECO:0000313" key="2">
    <source>
        <dbReference type="EMBL" id="EBA05998.1"/>
    </source>
</evidence>
<dbReference type="AlphaFoldDB" id="A3KA55"/>
<organism evidence="2 3">
    <name type="scientific">Sagittula stellata (strain ATCC 700073 / DSM 11524 / E-37)</name>
    <dbReference type="NCBI Taxonomy" id="388399"/>
    <lineage>
        <taxon>Bacteria</taxon>
        <taxon>Pseudomonadati</taxon>
        <taxon>Pseudomonadota</taxon>
        <taxon>Alphaproteobacteria</taxon>
        <taxon>Rhodobacterales</taxon>
        <taxon>Roseobacteraceae</taxon>
        <taxon>Sagittula</taxon>
    </lineage>
</organism>
<keyword evidence="3" id="KW-1185">Reference proteome</keyword>
<dbReference type="RefSeq" id="WP_005863453.1">
    <property type="nucleotide sequence ID" value="NZ_AAYA01000020.1"/>
</dbReference>
<evidence type="ECO:0000313" key="3">
    <source>
        <dbReference type="Proteomes" id="UP000005713"/>
    </source>
</evidence>
<feature type="compositionally biased region" description="Low complexity" evidence="1">
    <location>
        <begin position="41"/>
        <end position="50"/>
    </location>
</feature>
<dbReference type="EMBL" id="AAYA01000020">
    <property type="protein sequence ID" value="EBA05998.1"/>
    <property type="molecule type" value="Genomic_DNA"/>
</dbReference>
<reference evidence="2 3" key="1">
    <citation type="submission" date="2006-06" db="EMBL/GenBank/DDBJ databases">
        <authorList>
            <person name="Moran M.A."/>
            <person name="Ferriera S."/>
            <person name="Johnson J."/>
            <person name="Kravitz S."/>
            <person name="Beeson K."/>
            <person name="Sutton G."/>
            <person name="Rogers Y.-H."/>
            <person name="Friedman R."/>
            <person name="Frazier M."/>
            <person name="Venter J.C."/>
        </authorList>
    </citation>
    <scope>NUCLEOTIDE SEQUENCE [LARGE SCALE GENOMIC DNA]</scope>
    <source>
        <strain evidence="2 3">E-37</strain>
    </source>
</reference>
<evidence type="ECO:0000256" key="1">
    <source>
        <dbReference type="SAM" id="MobiDB-lite"/>
    </source>
</evidence>
<protein>
    <submittedName>
        <fullName evidence="2">Uncharacterized protein</fullName>
    </submittedName>
</protein>